<dbReference type="RefSeq" id="WP_141653700.1">
    <property type="nucleotide sequence ID" value="NZ_CECE01000009.1"/>
</dbReference>
<name>A0ABY6FTZ4_9MICC</name>
<evidence type="ECO:0008006" key="4">
    <source>
        <dbReference type="Google" id="ProtNLM"/>
    </source>
</evidence>
<gene>
    <name evidence="2" type="ORF">N9A08_03205</name>
</gene>
<reference evidence="2" key="1">
    <citation type="submission" date="2022-09" db="EMBL/GenBank/DDBJ databases">
        <authorList>
            <person name="Li D."/>
            <person name="Cheng J."/>
            <person name="Li Y."/>
        </authorList>
    </citation>
    <scope>NUCLEOTIDE SEQUENCE</scope>
    <source>
        <strain evidence="2">DL</strain>
    </source>
</reference>
<dbReference type="EMBL" id="CP106856">
    <property type="protein sequence ID" value="UYB36700.1"/>
    <property type="molecule type" value="Genomic_DNA"/>
</dbReference>
<sequence>MDLRTRRGQVVTFAVLPMAAGLVVLITGALFPVSFMIGLLVVLSVAAQRGHGGPGVVVPRGDPHRRSAVARWWNRRRRTGFYAALSVLLMLGFALARSAFTDTWGGGDILFAVGMALPLFVILRPPPRTRTQV</sequence>
<keyword evidence="1" id="KW-0472">Membrane</keyword>
<feature type="transmembrane region" description="Helical" evidence="1">
    <location>
        <begin position="106"/>
        <end position="123"/>
    </location>
</feature>
<evidence type="ECO:0000313" key="3">
    <source>
        <dbReference type="Proteomes" id="UP001063368"/>
    </source>
</evidence>
<evidence type="ECO:0000313" key="2">
    <source>
        <dbReference type="EMBL" id="UYB36700.1"/>
    </source>
</evidence>
<keyword evidence="1" id="KW-0812">Transmembrane</keyword>
<dbReference type="Proteomes" id="UP001063368">
    <property type="component" value="Chromosome"/>
</dbReference>
<feature type="transmembrane region" description="Helical" evidence="1">
    <location>
        <begin position="81"/>
        <end position="100"/>
    </location>
</feature>
<keyword evidence="3" id="KW-1185">Reference proteome</keyword>
<protein>
    <recommendedName>
        <fullName evidence="4">SdpI/YhfL protein family protein</fullName>
    </recommendedName>
</protein>
<accession>A0ABY6FTZ4</accession>
<feature type="transmembrane region" description="Helical" evidence="1">
    <location>
        <begin position="20"/>
        <end position="43"/>
    </location>
</feature>
<evidence type="ECO:0000256" key="1">
    <source>
        <dbReference type="SAM" id="Phobius"/>
    </source>
</evidence>
<keyword evidence="1" id="KW-1133">Transmembrane helix</keyword>
<organism evidence="2 3">
    <name type="scientific">Arthrobacter koreensis</name>
    <dbReference type="NCBI Taxonomy" id="199136"/>
    <lineage>
        <taxon>Bacteria</taxon>
        <taxon>Bacillati</taxon>
        <taxon>Actinomycetota</taxon>
        <taxon>Actinomycetes</taxon>
        <taxon>Micrococcales</taxon>
        <taxon>Micrococcaceae</taxon>
        <taxon>Arthrobacter</taxon>
    </lineage>
</organism>
<proteinExistence type="predicted"/>